<keyword evidence="2" id="KW-0378">Hydrolase</keyword>
<evidence type="ECO:0000259" key="1">
    <source>
        <dbReference type="Pfam" id="PF00561"/>
    </source>
</evidence>
<dbReference type="Gene3D" id="3.40.50.1820">
    <property type="entry name" value="alpha/beta hydrolase"/>
    <property type="match status" value="1"/>
</dbReference>
<accession>A0A7J5DY37</accession>
<gene>
    <name evidence="2" type="ORF">F9L07_02960</name>
</gene>
<comment type="caution">
    <text evidence="2">The sequence shown here is derived from an EMBL/GenBank/DDBJ whole genome shotgun (WGS) entry which is preliminary data.</text>
</comment>
<dbReference type="PANTHER" id="PTHR46438:SF11">
    <property type="entry name" value="LIPASE-RELATED"/>
    <property type="match status" value="1"/>
</dbReference>
<dbReference type="EMBL" id="WBVM01000001">
    <property type="protein sequence ID" value="KAB2810919.1"/>
    <property type="molecule type" value="Genomic_DNA"/>
</dbReference>
<organism evidence="2 3">
    <name type="scientific">Nocardioides simplex</name>
    <name type="common">Arthrobacter simplex</name>
    <dbReference type="NCBI Taxonomy" id="2045"/>
    <lineage>
        <taxon>Bacteria</taxon>
        <taxon>Bacillati</taxon>
        <taxon>Actinomycetota</taxon>
        <taxon>Actinomycetes</taxon>
        <taxon>Propionibacteriales</taxon>
        <taxon>Nocardioidaceae</taxon>
        <taxon>Pimelobacter</taxon>
    </lineage>
</organism>
<dbReference type="InterPro" id="IPR000073">
    <property type="entry name" value="AB_hydrolase_1"/>
</dbReference>
<dbReference type="GO" id="GO:0016787">
    <property type="term" value="F:hydrolase activity"/>
    <property type="evidence" value="ECO:0007669"/>
    <property type="project" value="UniProtKB-KW"/>
</dbReference>
<dbReference type="PRINTS" id="PR00111">
    <property type="entry name" value="ABHYDROLASE"/>
</dbReference>
<dbReference type="AlphaFoldDB" id="A0A7J5DY37"/>
<dbReference type="PANTHER" id="PTHR46438">
    <property type="entry name" value="ALPHA/BETA-HYDROLASES SUPERFAMILY PROTEIN"/>
    <property type="match status" value="1"/>
</dbReference>
<reference evidence="2 3" key="1">
    <citation type="submission" date="2019-09" db="EMBL/GenBank/DDBJ databases">
        <title>Pimelobacter sp. isolated from Paulinella.</title>
        <authorList>
            <person name="Jeong S.E."/>
        </authorList>
    </citation>
    <scope>NUCLEOTIDE SEQUENCE [LARGE SCALE GENOMIC DNA]</scope>
    <source>
        <strain evidence="2 3">Pch-N</strain>
    </source>
</reference>
<proteinExistence type="predicted"/>
<evidence type="ECO:0000313" key="3">
    <source>
        <dbReference type="Proteomes" id="UP000449906"/>
    </source>
</evidence>
<dbReference type="InterPro" id="IPR029058">
    <property type="entry name" value="AB_hydrolase_fold"/>
</dbReference>
<feature type="domain" description="AB hydrolase-1" evidence="1">
    <location>
        <begin position="30"/>
        <end position="261"/>
    </location>
</feature>
<dbReference type="Proteomes" id="UP000449906">
    <property type="component" value="Unassembled WGS sequence"/>
</dbReference>
<dbReference type="Pfam" id="PF00561">
    <property type="entry name" value="Abhydrolase_1"/>
    <property type="match status" value="1"/>
</dbReference>
<evidence type="ECO:0000313" key="2">
    <source>
        <dbReference type="EMBL" id="KAB2810919.1"/>
    </source>
</evidence>
<protein>
    <submittedName>
        <fullName evidence="2">Alpha/beta fold hydrolase</fullName>
    </submittedName>
</protein>
<sequence length="277" mass="30073">MTLTALPSKTVSAAGHRTHYLEAGAGAGRPLVLLHGSGPGVSASANWSGVMPRLAETHHVFAPDLAGFGDTVVEDGVQYDIKLWVRQLVEFLDAVGLESATLVGNSFGGGLSLATALRHADRIDALVLLGTPAGTFEMTEGLRSGWYYEPDRAEMERILRLFPYDKDLVTPEMVEARYLASAGEGRQEAYRRLLPEPGPRDTPVRGVPEAALATIDLPALVLHGREDPVIPVEVGWRLATSMPNAEMHVFGNCGHWVQLERSQRFVELVTSFVRTLP</sequence>
<dbReference type="InterPro" id="IPR000639">
    <property type="entry name" value="Epox_hydrolase-like"/>
</dbReference>
<dbReference type="PRINTS" id="PR00412">
    <property type="entry name" value="EPOXHYDRLASE"/>
</dbReference>
<dbReference type="RefSeq" id="WP_151578471.1">
    <property type="nucleotide sequence ID" value="NZ_WBVM01000001.1"/>
</dbReference>
<name>A0A7J5DY37_NOCSI</name>
<dbReference type="SUPFAM" id="SSF53474">
    <property type="entry name" value="alpha/beta-Hydrolases"/>
    <property type="match status" value="1"/>
</dbReference>